<evidence type="ECO:0000313" key="3">
    <source>
        <dbReference type="Proteomes" id="UP000019443"/>
    </source>
</evidence>
<dbReference type="EMBL" id="HG916854">
    <property type="protein sequence ID" value="CDM61291.1"/>
    <property type="molecule type" value="Genomic_DNA"/>
</dbReference>
<keyword evidence="3" id="KW-1185">Reference proteome</keyword>
<dbReference type="Proteomes" id="UP000019443">
    <property type="component" value="Plasmid pLPU83c"/>
</dbReference>
<keyword evidence="1" id="KW-0472">Membrane</keyword>
<geneLocation type="plasmid" evidence="2 3">
    <name>pLPU83c</name>
</geneLocation>
<dbReference type="HOGENOM" id="CLU_1853624_0_0_5"/>
<keyword evidence="1" id="KW-0812">Transmembrane</keyword>
<dbReference type="KEGG" id="rhl:LPU83_pLPU83c_0729"/>
<evidence type="ECO:0000313" key="2">
    <source>
        <dbReference type="EMBL" id="CDM61291.1"/>
    </source>
</evidence>
<keyword evidence="1" id="KW-1133">Transmembrane helix</keyword>
<evidence type="ECO:0000256" key="1">
    <source>
        <dbReference type="SAM" id="Phobius"/>
    </source>
</evidence>
<name>W6S4R7_9HYPH</name>
<dbReference type="AlphaFoldDB" id="W6S4R7"/>
<feature type="transmembrane region" description="Helical" evidence="1">
    <location>
        <begin position="20"/>
        <end position="41"/>
    </location>
</feature>
<organism evidence="2 3">
    <name type="scientific">Rhizobium favelukesii</name>
    <dbReference type="NCBI Taxonomy" id="348824"/>
    <lineage>
        <taxon>Bacteria</taxon>
        <taxon>Pseudomonadati</taxon>
        <taxon>Pseudomonadota</taxon>
        <taxon>Alphaproteobacteria</taxon>
        <taxon>Hyphomicrobiales</taxon>
        <taxon>Rhizobiaceae</taxon>
        <taxon>Rhizobium/Agrobacterium group</taxon>
        <taxon>Rhizobium</taxon>
    </lineage>
</organism>
<sequence>MGTHKYYGKALVTFHHLRTASIAATSIFLIVIMASNARFALSVPVRTRLKGQFGDCSKERGVSTVASRTTRAVMTSPDTILDTSVVNSKSDLHYHLVVFYRAILDVTSNLIDFEPIEISHRLRGSRDCGLNSLCDRYF</sequence>
<proteinExistence type="predicted"/>
<accession>W6S4R7</accession>
<keyword evidence="2" id="KW-0614">Plasmid</keyword>
<gene>
    <name evidence="2" type="ORF">LPU83_pLPU83c_0729</name>
</gene>
<protein>
    <submittedName>
        <fullName evidence="2">Uncharacterized protein</fullName>
    </submittedName>
</protein>
<reference evidence="2" key="1">
    <citation type="submission" date="2013-11" db="EMBL/GenBank/DDBJ databases">
        <title>Draft genome sequence of the broad-host-range Rhizobium sp. LPU83 strain, a member of the low-genetic diversity Oregon-like Rhizobium sp. group.</title>
        <authorList>
            <person name="Wibberg D."/>
            <person name="Puehler A."/>
            <person name="Schlueter A."/>
        </authorList>
    </citation>
    <scope>NUCLEOTIDE SEQUENCE [LARGE SCALE GENOMIC DNA]</scope>
    <source>
        <strain evidence="2">LPU83</strain>
        <plasmid evidence="2">pLPU83c</plasmid>
    </source>
</reference>